<feature type="non-terminal residue" evidence="1">
    <location>
        <position position="70"/>
    </location>
</feature>
<sequence>VNTSITVESQFEVESFKDYLPNIYNEMGISVLASIHYTRRPGQEVNISLEAINSIYCVDPIRPSLEFRRK</sequence>
<evidence type="ECO:0000313" key="2">
    <source>
        <dbReference type="Proteomes" id="UP000823775"/>
    </source>
</evidence>
<keyword evidence="2" id="KW-1185">Reference proteome</keyword>
<comment type="caution">
    <text evidence="1">The sequence shown here is derived from an EMBL/GenBank/DDBJ whole genome shotgun (WGS) entry which is preliminary data.</text>
</comment>
<dbReference type="EMBL" id="JACEIK010000030">
    <property type="protein sequence ID" value="MCD7447148.1"/>
    <property type="molecule type" value="Genomic_DNA"/>
</dbReference>
<accession>A0ABS8RKN6</accession>
<proteinExistence type="predicted"/>
<evidence type="ECO:0000313" key="1">
    <source>
        <dbReference type="EMBL" id="MCD7447148.1"/>
    </source>
</evidence>
<name>A0ABS8RKN6_DATST</name>
<gene>
    <name evidence="1" type="ORF">HAX54_024728</name>
</gene>
<protein>
    <submittedName>
        <fullName evidence="1">Uncharacterized protein</fullName>
    </submittedName>
</protein>
<organism evidence="1 2">
    <name type="scientific">Datura stramonium</name>
    <name type="common">Jimsonweed</name>
    <name type="synonym">Common thornapple</name>
    <dbReference type="NCBI Taxonomy" id="4076"/>
    <lineage>
        <taxon>Eukaryota</taxon>
        <taxon>Viridiplantae</taxon>
        <taxon>Streptophyta</taxon>
        <taxon>Embryophyta</taxon>
        <taxon>Tracheophyta</taxon>
        <taxon>Spermatophyta</taxon>
        <taxon>Magnoliopsida</taxon>
        <taxon>eudicotyledons</taxon>
        <taxon>Gunneridae</taxon>
        <taxon>Pentapetalae</taxon>
        <taxon>asterids</taxon>
        <taxon>lamiids</taxon>
        <taxon>Solanales</taxon>
        <taxon>Solanaceae</taxon>
        <taxon>Solanoideae</taxon>
        <taxon>Datureae</taxon>
        <taxon>Datura</taxon>
    </lineage>
</organism>
<reference evidence="1 2" key="1">
    <citation type="journal article" date="2021" name="BMC Genomics">
        <title>Datura genome reveals duplications of psychoactive alkaloid biosynthetic genes and high mutation rate following tissue culture.</title>
        <authorList>
            <person name="Rajewski A."/>
            <person name="Carter-House D."/>
            <person name="Stajich J."/>
            <person name="Litt A."/>
        </authorList>
    </citation>
    <scope>NUCLEOTIDE SEQUENCE [LARGE SCALE GENOMIC DNA]</scope>
    <source>
        <strain evidence="1">AR-01</strain>
    </source>
</reference>
<dbReference type="Proteomes" id="UP000823775">
    <property type="component" value="Unassembled WGS sequence"/>
</dbReference>
<feature type="non-terminal residue" evidence="1">
    <location>
        <position position="1"/>
    </location>
</feature>